<evidence type="ECO:0000259" key="3">
    <source>
        <dbReference type="PROSITE" id="PS50045"/>
    </source>
</evidence>
<reference evidence="5" key="2">
    <citation type="submission" date="2019-06" db="EMBL/GenBank/DDBJ databases">
        <title>Co-occurence of chitin degradation, pigmentation and bioactivity in marine Pseudoalteromonas.</title>
        <authorList>
            <person name="Sonnenschein E.C."/>
            <person name="Bech P.K."/>
        </authorList>
    </citation>
    <scope>NUCLEOTIDE SEQUENCE [LARGE SCALE GENOMIC DNA]</scope>
    <source>
        <strain evidence="5">S1189</strain>
    </source>
</reference>
<dbReference type="PANTHER" id="PTHR32071">
    <property type="entry name" value="TRANSCRIPTIONAL REGULATORY PROTEIN"/>
    <property type="match status" value="1"/>
</dbReference>
<dbReference type="PROSITE" id="PS50045">
    <property type="entry name" value="SIGMA54_INTERACT_4"/>
    <property type="match status" value="1"/>
</dbReference>
<proteinExistence type="predicted"/>
<dbReference type="CDD" id="cd00009">
    <property type="entry name" value="AAA"/>
    <property type="match status" value="1"/>
</dbReference>
<dbReference type="InterPro" id="IPR027417">
    <property type="entry name" value="P-loop_NTPase"/>
</dbReference>
<dbReference type="SUPFAM" id="SSF52540">
    <property type="entry name" value="P-loop containing nucleoside triphosphate hydrolases"/>
    <property type="match status" value="1"/>
</dbReference>
<name>A0A5S3YM36_9GAMM</name>
<dbReference type="GO" id="GO:0006355">
    <property type="term" value="P:regulation of DNA-templated transcription"/>
    <property type="evidence" value="ECO:0007669"/>
    <property type="project" value="InterPro"/>
</dbReference>
<dbReference type="InterPro" id="IPR002078">
    <property type="entry name" value="Sigma_54_int"/>
</dbReference>
<protein>
    <submittedName>
        <fullName evidence="4">Sigma-54-dependent Fis family transcriptional regulator</fullName>
    </submittedName>
</protein>
<dbReference type="Pfam" id="PF00158">
    <property type="entry name" value="Sigma54_activat"/>
    <property type="match status" value="1"/>
</dbReference>
<dbReference type="AlphaFoldDB" id="A0A5S3YM36"/>
<dbReference type="RefSeq" id="WP_171044091.1">
    <property type="nucleotide sequence ID" value="NZ_PNCM01000362.1"/>
</dbReference>
<feature type="non-terminal residue" evidence="4">
    <location>
        <position position="127"/>
    </location>
</feature>
<dbReference type="Gene3D" id="3.40.50.300">
    <property type="entry name" value="P-loop containing nucleotide triphosphate hydrolases"/>
    <property type="match status" value="1"/>
</dbReference>
<evidence type="ECO:0000313" key="5">
    <source>
        <dbReference type="Proteomes" id="UP000307362"/>
    </source>
</evidence>
<evidence type="ECO:0000256" key="2">
    <source>
        <dbReference type="ARBA" id="ARBA00022840"/>
    </source>
</evidence>
<reference evidence="4 5" key="1">
    <citation type="submission" date="2017-12" db="EMBL/GenBank/DDBJ databases">
        <authorList>
            <person name="Paulsen S."/>
            <person name="Gram L.K."/>
        </authorList>
    </citation>
    <scope>NUCLEOTIDE SEQUENCE [LARGE SCALE GENOMIC DNA]</scope>
    <source>
        <strain evidence="4 5">S1189</strain>
    </source>
</reference>
<organism evidence="4 5">
    <name type="scientific">Pseudoalteromonas phenolica</name>
    <dbReference type="NCBI Taxonomy" id="161398"/>
    <lineage>
        <taxon>Bacteria</taxon>
        <taxon>Pseudomonadati</taxon>
        <taxon>Pseudomonadota</taxon>
        <taxon>Gammaproteobacteria</taxon>
        <taxon>Alteromonadales</taxon>
        <taxon>Pseudoalteromonadaceae</taxon>
        <taxon>Pseudoalteromonas</taxon>
    </lineage>
</organism>
<dbReference type="GO" id="GO:0005524">
    <property type="term" value="F:ATP binding"/>
    <property type="evidence" value="ECO:0007669"/>
    <property type="project" value="UniProtKB-KW"/>
</dbReference>
<evidence type="ECO:0000313" key="4">
    <source>
        <dbReference type="EMBL" id="TMP75713.1"/>
    </source>
</evidence>
<feature type="domain" description="Sigma-54 factor interaction" evidence="3">
    <location>
        <begin position="1"/>
        <end position="127"/>
    </location>
</feature>
<keyword evidence="1" id="KW-0547">Nucleotide-binding</keyword>
<evidence type="ECO:0000256" key="1">
    <source>
        <dbReference type="ARBA" id="ARBA00022741"/>
    </source>
</evidence>
<dbReference type="Proteomes" id="UP000307362">
    <property type="component" value="Unassembled WGS sequence"/>
</dbReference>
<dbReference type="EMBL" id="PNCM01000362">
    <property type="protein sequence ID" value="TMP75713.1"/>
    <property type="molecule type" value="Genomic_DNA"/>
</dbReference>
<sequence>RFEMAENGTLFLDEIGSLPLPLQGKLLRVLETGEYEVVGDSETRRSNARIVSATNTDLSEAINAGQFRQDLLYRLNTVVLKVPPLRARLAELPNLAAHFLTKHTRCHGNDTGRERTLTTAALDKLLS</sequence>
<gene>
    <name evidence="4" type="ORF">CWB73_21800</name>
</gene>
<feature type="non-terminal residue" evidence="4">
    <location>
        <position position="1"/>
    </location>
</feature>
<keyword evidence="2" id="KW-0067">ATP-binding</keyword>
<accession>A0A5S3YM36</accession>
<comment type="caution">
    <text evidence="4">The sequence shown here is derived from an EMBL/GenBank/DDBJ whole genome shotgun (WGS) entry which is preliminary data.</text>
</comment>